<protein>
    <recommendedName>
        <fullName evidence="6">AP-5 complex subunit beta-1</fullName>
    </recommendedName>
</protein>
<feature type="domain" description="AP5B1 C-terminal" evidence="3">
    <location>
        <begin position="786"/>
        <end position="878"/>
    </location>
</feature>
<dbReference type="SUPFAM" id="SSF48371">
    <property type="entry name" value="ARM repeat"/>
    <property type="match status" value="1"/>
</dbReference>
<dbReference type="PANTHER" id="PTHR34033">
    <property type="entry name" value="AP-5 COMPLEX SUBUNIT BETA-1"/>
    <property type="match status" value="1"/>
</dbReference>
<dbReference type="GO" id="GO:0016197">
    <property type="term" value="P:endosomal transport"/>
    <property type="evidence" value="ECO:0007669"/>
    <property type="project" value="InterPro"/>
</dbReference>
<dbReference type="InterPro" id="IPR038741">
    <property type="entry name" value="AP5B1"/>
</dbReference>
<organism evidence="4 5">
    <name type="scientific">Patella caerulea</name>
    <name type="common">Rayed Mediterranean limpet</name>
    <dbReference type="NCBI Taxonomy" id="87958"/>
    <lineage>
        <taxon>Eukaryota</taxon>
        <taxon>Metazoa</taxon>
        <taxon>Spiralia</taxon>
        <taxon>Lophotrochozoa</taxon>
        <taxon>Mollusca</taxon>
        <taxon>Gastropoda</taxon>
        <taxon>Patellogastropoda</taxon>
        <taxon>Patelloidea</taxon>
        <taxon>Patellidae</taxon>
        <taxon>Patella</taxon>
    </lineage>
</organism>
<dbReference type="EMBL" id="JAZGQO010000008">
    <property type="protein sequence ID" value="KAK6180378.1"/>
    <property type="molecule type" value="Genomic_DNA"/>
</dbReference>
<evidence type="ECO:0000259" key="2">
    <source>
        <dbReference type="Pfam" id="PF21589"/>
    </source>
</evidence>
<gene>
    <name evidence="4" type="ORF">SNE40_012546</name>
</gene>
<keyword evidence="5" id="KW-1185">Reference proteome</keyword>
<evidence type="ECO:0000259" key="3">
    <source>
        <dbReference type="Pfam" id="PF21590"/>
    </source>
</evidence>
<dbReference type="GO" id="GO:0030119">
    <property type="term" value="C:AP-type membrane coat adaptor complex"/>
    <property type="evidence" value="ECO:0007669"/>
    <property type="project" value="TreeGrafter"/>
</dbReference>
<dbReference type="InterPro" id="IPR016024">
    <property type="entry name" value="ARM-type_fold"/>
</dbReference>
<dbReference type="GO" id="GO:0005765">
    <property type="term" value="C:lysosomal membrane"/>
    <property type="evidence" value="ECO:0007669"/>
    <property type="project" value="TreeGrafter"/>
</dbReference>
<proteinExistence type="predicted"/>
<accession>A0AAN8JRV0</accession>
<feature type="domain" description="AP5B1 middle" evidence="1">
    <location>
        <begin position="224"/>
        <end position="596"/>
    </location>
</feature>
<dbReference type="PANTHER" id="PTHR34033:SF1">
    <property type="entry name" value="AP-5 COMPLEX SUBUNIT BETA-1"/>
    <property type="match status" value="1"/>
</dbReference>
<dbReference type="Proteomes" id="UP001347796">
    <property type="component" value="Unassembled WGS sequence"/>
</dbReference>
<sequence length="880" mass="100258">MAAPSGRISTSPSKQVLNDVRKHIQSGDAEKLFGDENFVLDLIKLLYEDSIDKGLRTELVLSLEEYGCLSLNINSVEQMISSLVDIFNQNVNKEGRCNFCLQLIISFTTITIYHQHVRTSLGGNVISRLWNVIKNTNHVPSRRIRGCCCQSLIQLENSAPGVLQKYKDELLSLVKQEKTHVGQDYMQLLSTVLQAALSKDDNGTKAEEEKDKVVVERSLSVISSQELLPDISYIMENVALVTAAGLWSIIKSLTNILQSSTDISPSIFKPLILHHMATLDPMVFHLILYLQKEFEGEVLTSPEEQQLLLRLVTCVNHPLLSPAHRLLFVQWLKGYANYGSEVKDTKLPEFVCHNYQDTFYPCDFDSLDLQVGKLSLLCSSKRQDQGEDFDAKLLRCTNYLQHLSQKTGGFKTTLALYRSLYKYYKHHSTPQLIHHIQSITHNLLGNYPALIPLVLNFLQSVRDCSPHSSNVYMDILSTLHKSVLSISYEDVLNQYGFYLQVFQTTAKEPELNQQSSVVYLQGLVKCSLYNDLCEWYFGNAVLTVCRNILSHQDTETLFTELGELLYEMSIVCDDTDIQDRARFYYALLTNAADNKINSVLQESVPDGKFTGQNFSSLLPGSMNEKKASINYLTQPIFSWERLRIKPVFTTEDEQVSVTDNIEDYLSILKKITIQLEATYKLTVVKESEFNDIYGISVKLDDNNNYKPVKDCHVISMTKSDSTEVTLTFEPLEPKPATFSTSVLLTADGETYSSSLPSTDINFTDLLLQFPWQLFNIQSESRYEFWCKLWSKFTDDSDHASGVESHKITSCSLNRIQMLWESFCVDEDRKETSSRYLMILPPSFHILFQVKTRKQNLVISIATDHWPLLPLINNYLNTLNS</sequence>
<evidence type="ECO:0000313" key="4">
    <source>
        <dbReference type="EMBL" id="KAK6180378.1"/>
    </source>
</evidence>
<name>A0AAN8JRV0_PATCE</name>
<dbReference type="InterPro" id="IPR048981">
    <property type="entry name" value="AP5B1_C"/>
</dbReference>
<reference evidence="4 5" key="1">
    <citation type="submission" date="2024-01" db="EMBL/GenBank/DDBJ databases">
        <title>The genome of the rayed Mediterranean limpet Patella caerulea (Linnaeus, 1758).</title>
        <authorList>
            <person name="Anh-Thu Weber A."/>
            <person name="Halstead-Nussloch G."/>
        </authorList>
    </citation>
    <scope>NUCLEOTIDE SEQUENCE [LARGE SCALE GENOMIC DNA]</scope>
    <source>
        <strain evidence="4">AATW-2023a</strain>
        <tissue evidence="4">Whole specimen</tissue>
    </source>
</reference>
<evidence type="ECO:0008006" key="6">
    <source>
        <dbReference type="Google" id="ProtNLM"/>
    </source>
</evidence>
<dbReference type="Pfam" id="PF21588">
    <property type="entry name" value="AP5B1_middle"/>
    <property type="match status" value="1"/>
</dbReference>
<dbReference type="AlphaFoldDB" id="A0AAN8JRV0"/>
<comment type="caution">
    <text evidence="4">The sequence shown here is derived from an EMBL/GenBank/DDBJ whole genome shotgun (WGS) entry which is preliminary data.</text>
</comment>
<dbReference type="InterPro" id="IPR048980">
    <property type="entry name" value="AP5B1_barrel"/>
</dbReference>
<dbReference type="Pfam" id="PF21589">
    <property type="entry name" value="AP5B1_barrel"/>
    <property type="match status" value="1"/>
</dbReference>
<feature type="domain" description="AP-5 complex subunit beta-1 beta-barrel" evidence="2">
    <location>
        <begin position="694"/>
        <end position="756"/>
    </location>
</feature>
<dbReference type="InterPro" id="IPR048979">
    <property type="entry name" value="AP5B1_middle"/>
</dbReference>
<dbReference type="Pfam" id="PF21590">
    <property type="entry name" value="AP5B1_C"/>
    <property type="match status" value="1"/>
</dbReference>
<evidence type="ECO:0000313" key="5">
    <source>
        <dbReference type="Proteomes" id="UP001347796"/>
    </source>
</evidence>
<evidence type="ECO:0000259" key="1">
    <source>
        <dbReference type="Pfam" id="PF21588"/>
    </source>
</evidence>